<gene>
    <name evidence="1" type="ORF">Tco_0772390</name>
</gene>
<dbReference type="EMBL" id="BQNB010011375">
    <property type="protein sequence ID" value="GJS89754.1"/>
    <property type="molecule type" value="Genomic_DNA"/>
</dbReference>
<keyword evidence="2" id="KW-1185">Reference proteome</keyword>
<reference evidence="1" key="1">
    <citation type="journal article" date="2022" name="Int. J. Mol. Sci.">
        <title>Draft Genome of Tanacetum Coccineum: Genomic Comparison of Closely Related Tanacetum-Family Plants.</title>
        <authorList>
            <person name="Yamashiro T."/>
            <person name="Shiraishi A."/>
            <person name="Nakayama K."/>
            <person name="Satake H."/>
        </authorList>
    </citation>
    <scope>NUCLEOTIDE SEQUENCE</scope>
</reference>
<organism evidence="1 2">
    <name type="scientific">Tanacetum coccineum</name>
    <dbReference type="NCBI Taxonomy" id="301880"/>
    <lineage>
        <taxon>Eukaryota</taxon>
        <taxon>Viridiplantae</taxon>
        <taxon>Streptophyta</taxon>
        <taxon>Embryophyta</taxon>
        <taxon>Tracheophyta</taxon>
        <taxon>Spermatophyta</taxon>
        <taxon>Magnoliopsida</taxon>
        <taxon>eudicotyledons</taxon>
        <taxon>Gunneridae</taxon>
        <taxon>Pentapetalae</taxon>
        <taxon>asterids</taxon>
        <taxon>campanulids</taxon>
        <taxon>Asterales</taxon>
        <taxon>Asteraceae</taxon>
        <taxon>Asteroideae</taxon>
        <taxon>Anthemideae</taxon>
        <taxon>Anthemidinae</taxon>
        <taxon>Tanacetum</taxon>
    </lineage>
</organism>
<accession>A0ABQ4ZHT3</accession>
<dbReference type="Proteomes" id="UP001151760">
    <property type="component" value="Unassembled WGS sequence"/>
</dbReference>
<proteinExistence type="predicted"/>
<sequence>MDRCPREVCDINVIETVFGIPLEGDENTQTVNDTTQQQIEFRIDLVHGATPVSKSLYRLEPSEIQEFFEQLQELQDEVSIGLTEEGEVVYLPTLEYQKYGVNAEQEEAF</sequence>
<evidence type="ECO:0000313" key="1">
    <source>
        <dbReference type="EMBL" id="GJS89754.1"/>
    </source>
</evidence>
<reference evidence="1" key="2">
    <citation type="submission" date="2022-01" db="EMBL/GenBank/DDBJ databases">
        <authorList>
            <person name="Yamashiro T."/>
            <person name="Shiraishi A."/>
            <person name="Satake H."/>
            <person name="Nakayama K."/>
        </authorList>
    </citation>
    <scope>NUCLEOTIDE SEQUENCE</scope>
</reference>
<name>A0ABQ4ZHT3_9ASTR</name>
<protein>
    <submittedName>
        <fullName evidence="1">Uncharacterized protein</fullName>
    </submittedName>
</protein>
<evidence type="ECO:0000313" key="2">
    <source>
        <dbReference type="Proteomes" id="UP001151760"/>
    </source>
</evidence>
<comment type="caution">
    <text evidence="1">The sequence shown here is derived from an EMBL/GenBank/DDBJ whole genome shotgun (WGS) entry which is preliminary data.</text>
</comment>